<dbReference type="InterPro" id="IPR027417">
    <property type="entry name" value="P-loop_NTPase"/>
</dbReference>
<sequence length="712" mass="79254">MEYLTGVVERITYQNEDNGFSVIKIKVKNSPDLVTVVGNLASVNIGSIIKLSGHWKVDSKFGKQFAVVDYQELLPATTYGIQKYLGSGLIKGIGPVYAKKIVDKFKEDSIKIIEDTPERLLEVEGIGQKRVEMIKKGWQEQKEIKNVMVFLQSQGISATYAVKIYKTYGDESIEVVKENPYRLADDIWGIGFKTADKIARQMGFEEASYPRCSSGLIYVLNELANEGHCYATFDELIKKGKEILGVEEGILEKYIGPMVEENKIILDDGAIYLPPLYHSELGVAKRIREIIERKSPYEQIDVDPIIKRIEKEHRISYDEVQRQGIKMAIKSKFMVLTGGPGTGKTTTTLGIIKGFQSLGAKVQLAAPTGRAAKRMTETTGLESKTIHRLLEYKPQGGYAKNSENPLDCNVLIIDETSMVDIVLMYNLLKAVKDDTVVILVGDVDQLPSVGPGNVLNDIIQSGVVNVVKLTKIFRQAQGSAIITNAHKINKGQFPQLNSGKGSDFFFIDEEEPEKVVEQIKSLCTTRLPKYYKVNPIDDIQVLCPMQRGETGAANLNVVLQSVLNKSPIQIKHGGITYKLGDKVMQIKNNYDKNVFNGDIGKITGIDTEDKVVRITFDNNIVSYDVTELDQVVLAYATTVHKSQGSEFKIVVMPLTTQHFLMLQRNLLYTGVTRAKKIMVIVGSKKAVAMAVKNNKIIKRNTKLVGRLTSQNG</sequence>
<evidence type="ECO:0000313" key="6">
    <source>
        <dbReference type="EMBL" id="SES68182.1"/>
    </source>
</evidence>
<dbReference type="Gene3D" id="1.10.10.2220">
    <property type="match status" value="1"/>
</dbReference>
<dbReference type="InterPro" id="IPR041451">
    <property type="entry name" value="RecD2_SH13"/>
</dbReference>
<dbReference type="Gene3D" id="2.30.30.940">
    <property type="match status" value="1"/>
</dbReference>
<dbReference type="AlphaFoldDB" id="A0A1H9YGL6"/>
<dbReference type="Pfam" id="PF13538">
    <property type="entry name" value="UvrD_C_2"/>
    <property type="match status" value="1"/>
</dbReference>
<name>A0A1H9YGL6_9FIRM</name>
<dbReference type="Pfam" id="PF14490">
    <property type="entry name" value="HHH_RecD2"/>
    <property type="match status" value="1"/>
</dbReference>
<comment type="similarity">
    <text evidence="3">Belongs to the RecD family. RecD2 subfamily.</text>
</comment>
<dbReference type="InterPro" id="IPR010994">
    <property type="entry name" value="RuvA_2-like"/>
</dbReference>
<dbReference type="Pfam" id="PF23139">
    <property type="entry name" value="OB_YrrC"/>
    <property type="match status" value="1"/>
</dbReference>
<dbReference type="GO" id="GO:0003677">
    <property type="term" value="F:DNA binding"/>
    <property type="evidence" value="ECO:0007669"/>
    <property type="project" value="UniProtKB-UniRule"/>
</dbReference>
<keyword evidence="3" id="KW-0413">Isomerase</keyword>
<reference evidence="7" key="1">
    <citation type="submission" date="2016-10" db="EMBL/GenBank/DDBJ databases">
        <authorList>
            <person name="Varghese N."/>
            <person name="Submissions S."/>
        </authorList>
    </citation>
    <scope>NUCLEOTIDE SEQUENCE [LARGE SCALE GENOMIC DNA]</scope>
    <source>
        <strain evidence="7">DSM 13577</strain>
    </source>
</reference>
<organism evidence="6 7">
    <name type="scientific">Anaerobranca gottschalkii DSM 13577</name>
    <dbReference type="NCBI Taxonomy" id="1120990"/>
    <lineage>
        <taxon>Bacteria</taxon>
        <taxon>Bacillati</taxon>
        <taxon>Bacillota</taxon>
        <taxon>Clostridia</taxon>
        <taxon>Eubacteriales</taxon>
        <taxon>Proteinivoracaceae</taxon>
        <taxon>Anaerobranca</taxon>
    </lineage>
</organism>
<dbReference type="Gene3D" id="3.40.50.300">
    <property type="entry name" value="P-loop containing nucleotide triphosphate hydrolases"/>
    <property type="match status" value="2"/>
</dbReference>
<dbReference type="SMART" id="SM00278">
    <property type="entry name" value="HhH1"/>
    <property type="match status" value="2"/>
</dbReference>
<evidence type="ECO:0000259" key="4">
    <source>
        <dbReference type="SMART" id="SM00278"/>
    </source>
</evidence>
<dbReference type="SMART" id="SM00382">
    <property type="entry name" value="AAA"/>
    <property type="match status" value="1"/>
</dbReference>
<dbReference type="SUPFAM" id="SSF47781">
    <property type="entry name" value="RuvA domain 2-like"/>
    <property type="match status" value="1"/>
</dbReference>
<feature type="domain" description="AAA+ ATPase" evidence="5">
    <location>
        <begin position="330"/>
        <end position="442"/>
    </location>
</feature>
<dbReference type="PANTHER" id="PTHR43788:SF6">
    <property type="entry name" value="DNA HELICASE B"/>
    <property type="match status" value="1"/>
</dbReference>
<keyword evidence="3" id="KW-0378">Hydrolase</keyword>
<keyword evidence="7" id="KW-1185">Reference proteome</keyword>
<dbReference type="RefSeq" id="WP_091348391.1">
    <property type="nucleotide sequence ID" value="NZ_FOIF01000003.1"/>
</dbReference>
<evidence type="ECO:0000256" key="3">
    <source>
        <dbReference type="HAMAP-Rule" id="MF_01488"/>
    </source>
</evidence>
<dbReference type="InterPro" id="IPR006345">
    <property type="entry name" value="RecD2"/>
</dbReference>
<protein>
    <recommendedName>
        <fullName evidence="3">ATP-dependent RecD2 DNA helicase</fullName>
        <ecNumber evidence="3">5.6.2.3</ecNumber>
    </recommendedName>
    <alternativeName>
        <fullName evidence="3">DNA 5'-3' helicase subunit RecD2</fullName>
    </alternativeName>
</protein>
<dbReference type="Gene3D" id="1.10.150.20">
    <property type="entry name" value="5' to 3' exonuclease, C-terminal subdomain"/>
    <property type="match status" value="1"/>
</dbReference>
<dbReference type="EC" id="5.6.2.3" evidence="3"/>
<evidence type="ECO:0000313" key="7">
    <source>
        <dbReference type="Proteomes" id="UP000243819"/>
    </source>
</evidence>
<dbReference type="GO" id="GO:0006281">
    <property type="term" value="P:DNA repair"/>
    <property type="evidence" value="ECO:0007669"/>
    <property type="project" value="InterPro"/>
</dbReference>
<dbReference type="EMBL" id="FOIF01000003">
    <property type="protein sequence ID" value="SES68182.1"/>
    <property type="molecule type" value="Genomic_DNA"/>
</dbReference>
<evidence type="ECO:0000256" key="2">
    <source>
        <dbReference type="ARBA" id="ARBA00022840"/>
    </source>
</evidence>
<keyword evidence="1 3" id="KW-0547">Nucleotide-binding</keyword>
<gene>
    <name evidence="3" type="primary">recD2</name>
    <name evidence="6" type="ORF">SAMN03080614_100310</name>
</gene>
<dbReference type="SUPFAM" id="SSF52540">
    <property type="entry name" value="P-loop containing nucleoside triphosphate hydrolases"/>
    <property type="match status" value="2"/>
</dbReference>
<keyword evidence="2 3" id="KW-0067">ATP-binding</keyword>
<dbReference type="Pfam" id="PF18335">
    <property type="entry name" value="SH3_13"/>
    <property type="match status" value="1"/>
</dbReference>
<proteinExistence type="inferred from homology"/>
<dbReference type="InterPro" id="IPR055446">
    <property type="entry name" value="RecD2_N_OB"/>
</dbReference>
<dbReference type="Proteomes" id="UP000243819">
    <property type="component" value="Unassembled WGS sequence"/>
</dbReference>
<dbReference type="GO" id="GO:0009338">
    <property type="term" value="C:exodeoxyribonuclease V complex"/>
    <property type="evidence" value="ECO:0007669"/>
    <property type="project" value="TreeGrafter"/>
</dbReference>
<keyword evidence="3" id="KW-0238">DNA-binding</keyword>
<dbReference type="GO" id="GO:0005524">
    <property type="term" value="F:ATP binding"/>
    <property type="evidence" value="ECO:0007669"/>
    <property type="project" value="UniProtKB-UniRule"/>
</dbReference>
<evidence type="ECO:0000259" key="5">
    <source>
        <dbReference type="SMART" id="SM00382"/>
    </source>
</evidence>
<dbReference type="GO" id="GO:0017116">
    <property type="term" value="F:single-stranded DNA helicase activity"/>
    <property type="evidence" value="ECO:0007669"/>
    <property type="project" value="TreeGrafter"/>
</dbReference>
<dbReference type="GO" id="GO:0016887">
    <property type="term" value="F:ATP hydrolysis activity"/>
    <property type="evidence" value="ECO:0007669"/>
    <property type="project" value="RHEA"/>
</dbReference>
<dbReference type="CDD" id="cd17933">
    <property type="entry name" value="DEXSc_RecD-like"/>
    <property type="match status" value="1"/>
</dbReference>
<dbReference type="STRING" id="1120990.SAMN03080614_100310"/>
<dbReference type="NCBIfam" id="TIGR01448">
    <property type="entry name" value="recD_rel"/>
    <property type="match status" value="1"/>
</dbReference>
<dbReference type="CDD" id="cd18809">
    <property type="entry name" value="SF1_C_RecD"/>
    <property type="match status" value="1"/>
</dbReference>
<dbReference type="InterPro" id="IPR029493">
    <property type="entry name" value="RecD2-like_HHH"/>
</dbReference>
<dbReference type="OrthoDB" id="9803432at2"/>
<evidence type="ECO:0000256" key="1">
    <source>
        <dbReference type="ARBA" id="ARBA00022741"/>
    </source>
</evidence>
<dbReference type="InterPro" id="IPR003583">
    <property type="entry name" value="Hlx-hairpin-Hlx_DNA-bd_motif"/>
</dbReference>
<dbReference type="Pfam" id="PF13245">
    <property type="entry name" value="AAA_19"/>
    <property type="match status" value="1"/>
</dbReference>
<keyword evidence="3" id="KW-0347">Helicase</keyword>
<dbReference type="PANTHER" id="PTHR43788">
    <property type="entry name" value="DNA2/NAM7 HELICASE FAMILY MEMBER"/>
    <property type="match status" value="1"/>
</dbReference>
<feature type="domain" description="Helix-hairpin-helix DNA-binding motif class 1" evidence="4">
    <location>
        <begin position="118"/>
        <end position="137"/>
    </location>
</feature>
<dbReference type="GO" id="GO:0043139">
    <property type="term" value="F:5'-3' DNA helicase activity"/>
    <property type="evidence" value="ECO:0007669"/>
    <property type="project" value="UniProtKB-UniRule"/>
</dbReference>
<dbReference type="InterPro" id="IPR050534">
    <property type="entry name" value="Coronavir_polyprotein_1ab"/>
</dbReference>
<comment type="catalytic activity">
    <reaction evidence="3">
        <text>ATP + H2O = ADP + phosphate + H(+)</text>
        <dbReference type="Rhea" id="RHEA:13065"/>
        <dbReference type="ChEBI" id="CHEBI:15377"/>
        <dbReference type="ChEBI" id="CHEBI:15378"/>
        <dbReference type="ChEBI" id="CHEBI:30616"/>
        <dbReference type="ChEBI" id="CHEBI:43474"/>
        <dbReference type="ChEBI" id="CHEBI:456216"/>
        <dbReference type="EC" id="5.6.2.3"/>
    </reaction>
</comment>
<dbReference type="InterPro" id="IPR003593">
    <property type="entry name" value="AAA+_ATPase"/>
</dbReference>
<accession>A0A1H9YGL6</accession>
<comment type="function">
    <text evidence="3">DNA-dependent ATPase and ATP-dependent 5'-3' DNA helicase. Has no activity on blunt DNA or DNA with 3'-overhangs, requires at least 10 bases of 5'-ssDNA for helicase activity.</text>
</comment>
<feature type="domain" description="Helix-hairpin-helix DNA-binding motif class 1" evidence="4">
    <location>
        <begin position="182"/>
        <end position="201"/>
    </location>
</feature>
<dbReference type="HAMAP" id="MF_01488">
    <property type="entry name" value="RecD2"/>
    <property type="match status" value="1"/>
</dbReference>
<dbReference type="InterPro" id="IPR027785">
    <property type="entry name" value="UvrD-like_helicase_C"/>
</dbReference>
<feature type="binding site" evidence="3">
    <location>
        <begin position="341"/>
        <end position="345"/>
    </location>
    <ligand>
        <name>ATP</name>
        <dbReference type="ChEBI" id="CHEBI:30616"/>
    </ligand>
</feature>
<dbReference type="GO" id="GO:0006310">
    <property type="term" value="P:DNA recombination"/>
    <property type="evidence" value="ECO:0007669"/>
    <property type="project" value="InterPro"/>
</dbReference>